<organism evidence="1 2">
    <name type="scientific">Ixodes persulcatus</name>
    <name type="common">Taiga tick</name>
    <dbReference type="NCBI Taxonomy" id="34615"/>
    <lineage>
        <taxon>Eukaryota</taxon>
        <taxon>Metazoa</taxon>
        <taxon>Ecdysozoa</taxon>
        <taxon>Arthropoda</taxon>
        <taxon>Chelicerata</taxon>
        <taxon>Arachnida</taxon>
        <taxon>Acari</taxon>
        <taxon>Parasitiformes</taxon>
        <taxon>Ixodida</taxon>
        <taxon>Ixodoidea</taxon>
        <taxon>Ixodidae</taxon>
        <taxon>Ixodinae</taxon>
        <taxon>Ixodes</taxon>
    </lineage>
</organism>
<evidence type="ECO:0000313" key="1">
    <source>
        <dbReference type="EMBL" id="KAG0437152.1"/>
    </source>
</evidence>
<comment type="caution">
    <text evidence="1">The sequence shown here is derived from an EMBL/GenBank/DDBJ whole genome shotgun (WGS) entry which is preliminary data.</text>
</comment>
<name>A0AC60QRM3_IXOPE</name>
<dbReference type="EMBL" id="JABSTQ010006529">
    <property type="protein sequence ID" value="KAG0437152.1"/>
    <property type="molecule type" value="Genomic_DNA"/>
</dbReference>
<gene>
    <name evidence="1" type="ORF">HPB47_017573</name>
</gene>
<sequence>MSSPGYPRSNGLVEKGVQVVKRLLRKAHSTKEDFRLGLLSYRTAPLEGGRSPSELLMGRGIRTLVPGFSSDPAPTVQKHTQNLKKGRHLEPLQPGDTVRILNDGKWATKATVESYVAPRSYSVVTEDGMKFRHNRQHLLKVDEEYDSRTTEENDDSESENDGRPESPGPDCTDEETEGQEAPQAQRQQGPSSRRSGRSRQPPRRLSYDQSFQQMR</sequence>
<evidence type="ECO:0000313" key="2">
    <source>
        <dbReference type="Proteomes" id="UP000805193"/>
    </source>
</evidence>
<protein>
    <submittedName>
        <fullName evidence="1">Uncharacterized protein</fullName>
    </submittedName>
</protein>
<keyword evidence="2" id="KW-1185">Reference proteome</keyword>
<proteinExistence type="predicted"/>
<accession>A0AC60QRM3</accession>
<reference evidence="1 2" key="1">
    <citation type="journal article" date="2020" name="Cell">
        <title>Large-Scale Comparative Analyses of Tick Genomes Elucidate Their Genetic Diversity and Vector Capacities.</title>
        <authorList>
            <consortium name="Tick Genome and Microbiome Consortium (TIGMIC)"/>
            <person name="Jia N."/>
            <person name="Wang J."/>
            <person name="Shi W."/>
            <person name="Du L."/>
            <person name="Sun Y."/>
            <person name="Zhan W."/>
            <person name="Jiang J.F."/>
            <person name="Wang Q."/>
            <person name="Zhang B."/>
            <person name="Ji P."/>
            <person name="Bell-Sakyi L."/>
            <person name="Cui X.M."/>
            <person name="Yuan T.T."/>
            <person name="Jiang B.G."/>
            <person name="Yang W.F."/>
            <person name="Lam T.T."/>
            <person name="Chang Q.C."/>
            <person name="Ding S.J."/>
            <person name="Wang X.J."/>
            <person name="Zhu J.G."/>
            <person name="Ruan X.D."/>
            <person name="Zhao L."/>
            <person name="Wei J.T."/>
            <person name="Ye R.Z."/>
            <person name="Que T.C."/>
            <person name="Du C.H."/>
            <person name="Zhou Y.H."/>
            <person name="Cheng J.X."/>
            <person name="Dai P.F."/>
            <person name="Guo W.B."/>
            <person name="Han X.H."/>
            <person name="Huang E.J."/>
            <person name="Li L.F."/>
            <person name="Wei W."/>
            <person name="Gao Y.C."/>
            <person name="Liu J.Z."/>
            <person name="Shao H.Z."/>
            <person name="Wang X."/>
            <person name="Wang C.C."/>
            <person name="Yang T.C."/>
            <person name="Huo Q.B."/>
            <person name="Li W."/>
            <person name="Chen H.Y."/>
            <person name="Chen S.E."/>
            <person name="Zhou L.G."/>
            <person name="Ni X.B."/>
            <person name="Tian J.H."/>
            <person name="Sheng Y."/>
            <person name="Liu T."/>
            <person name="Pan Y.S."/>
            <person name="Xia L.Y."/>
            <person name="Li J."/>
            <person name="Zhao F."/>
            <person name="Cao W.C."/>
        </authorList>
    </citation>
    <scope>NUCLEOTIDE SEQUENCE [LARGE SCALE GENOMIC DNA]</scope>
    <source>
        <strain evidence="1">Iper-2018</strain>
    </source>
</reference>
<dbReference type="Proteomes" id="UP000805193">
    <property type="component" value="Unassembled WGS sequence"/>
</dbReference>